<name>A0A8T2TV61_CERRI</name>
<dbReference type="InterPro" id="IPR007853">
    <property type="entry name" value="Znf_DNL-typ"/>
</dbReference>
<evidence type="ECO:0000259" key="2">
    <source>
        <dbReference type="PROSITE" id="PS51501"/>
    </source>
</evidence>
<accession>A0A8T2TV61</accession>
<dbReference type="EMBL" id="CM035416">
    <property type="protein sequence ID" value="KAH7426308.1"/>
    <property type="molecule type" value="Genomic_DNA"/>
</dbReference>
<proteinExistence type="predicted"/>
<dbReference type="PANTHER" id="PTHR20922">
    <property type="entry name" value="DNL-TYPE ZINC FINGER PROTEIN"/>
    <property type="match status" value="1"/>
</dbReference>
<keyword evidence="1" id="KW-0862">Zinc</keyword>
<dbReference type="GO" id="GO:0050821">
    <property type="term" value="P:protein stabilization"/>
    <property type="evidence" value="ECO:0007669"/>
    <property type="project" value="TreeGrafter"/>
</dbReference>
<dbReference type="AlphaFoldDB" id="A0A8T2TV61"/>
<keyword evidence="1" id="KW-0479">Metal-binding</keyword>
<organism evidence="3 4">
    <name type="scientific">Ceratopteris richardii</name>
    <name type="common">Triangle waterfern</name>
    <dbReference type="NCBI Taxonomy" id="49495"/>
    <lineage>
        <taxon>Eukaryota</taxon>
        <taxon>Viridiplantae</taxon>
        <taxon>Streptophyta</taxon>
        <taxon>Embryophyta</taxon>
        <taxon>Tracheophyta</taxon>
        <taxon>Polypodiopsida</taxon>
        <taxon>Polypodiidae</taxon>
        <taxon>Polypodiales</taxon>
        <taxon>Pteridineae</taxon>
        <taxon>Pteridaceae</taxon>
        <taxon>Parkerioideae</taxon>
        <taxon>Ceratopteris</taxon>
    </lineage>
</organism>
<comment type="caution">
    <text evidence="3">The sequence shown here is derived from an EMBL/GenBank/DDBJ whole genome shotgun (WGS) entry which is preliminary data.</text>
</comment>
<dbReference type="GO" id="GO:0005739">
    <property type="term" value="C:mitochondrion"/>
    <property type="evidence" value="ECO:0007669"/>
    <property type="project" value="TreeGrafter"/>
</dbReference>
<dbReference type="PANTHER" id="PTHR20922:SF15">
    <property type="entry name" value="A_TM021B04.14 PROTEIN"/>
    <property type="match status" value="1"/>
</dbReference>
<evidence type="ECO:0000256" key="1">
    <source>
        <dbReference type="PROSITE-ProRule" id="PRU00834"/>
    </source>
</evidence>
<dbReference type="PROSITE" id="PS51501">
    <property type="entry name" value="ZF_DNL"/>
    <property type="match status" value="1"/>
</dbReference>
<keyword evidence="1" id="KW-0863">Zinc-finger</keyword>
<dbReference type="Proteomes" id="UP000825935">
    <property type="component" value="Chromosome 11"/>
</dbReference>
<dbReference type="OMA" id="QVTYSHE"/>
<feature type="domain" description="DNL-type" evidence="2">
    <location>
        <begin position="169"/>
        <end position="253"/>
    </location>
</feature>
<dbReference type="GO" id="GO:0008270">
    <property type="term" value="F:zinc ion binding"/>
    <property type="evidence" value="ECO:0007669"/>
    <property type="project" value="UniProtKB-KW"/>
</dbReference>
<dbReference type="GO" id="GO:0030150">
    <property type="term" value="P:protein import into mitochondrial matrix"/>
    <property type="evidence" value="ECO:0007669"/>
    <property type="project" value="TreeGrafter"/>
</dbReference>
<evidence type="ECO:0000313" key="3">
    <source>
        <dbReference type="EMBL" id="KAH7426308.1"/>
    </source>
</evidence>
<reference evidence="3" key="1">
    <citation type="submission" date="2021-08" db="EMBL/GenBank/DDBJ databases">
        <title>WGS assembly of Ceratopteris richardii.</title>
        <authorList>
            <person name="Marchant D.B."/>
            <person name="Chen G."/>
            <person name="Jenkins J."/>
            <person name="Shu S."/>
            <person name="Leebens-Mack J."/>
            <person name="Grimwood J."/>
            <person name="Schmutz J."/>
            <person name="Soltis P."/>
            <person name="Soltis D."/>
            <person name="Chen Z.-H."/>
        </authorList>
    </citation>
    <scope>NUCLEOTIDE SEQUENCE</scope>
    <source>
        <strain evidence="3">Whitten #5841</strain>
        <tissue evidence="3">Leaf</tissue>
    </source>
</reference>
<dbReference type="OrthoDB" id="512667at2759"/>
<evidence type="ECO:0000313" key="4">
    <source>
        <dbReference type="Proteomes" id="UP000825935"/>
    </source>
</evidence>
<dbReference type="GO" id="GO:0006457">
    <property type="term" value="P:protein folding"/>
    <property type="evidence" value="ECO:0007669"/>
    <property type="project" value="TreeGrafter"/>
</dbReference>
<keyword evidence="4" id="KW-1185">Reference proteome</keyword>
<sequence length="253" mass="27359">MEGLLAPRAVLGSNLVLAKKSQLSCTCQASNPIKPGSSSGSRFTPSFSFSDLRSTGFSMTSGRPLVDSAGTCRSLVIAHDAKENEETGLVPLRENGESSLVPLRGERLPVRQFQTLSEELAMGLVLQAASGTGWTTGSGLQGPSILFGSESNLSADEASGQTWPSLSRSPRRRMRVEFTCNVCGERTTRAINPHAYTDGTVFVQCGGCNIFHKLVDNLKLFHEMKGNVFPKTMYGSRNFSSHKSYDFLGLDHM</sequence>
<dbReference type="InterPro" id="IPR024158">
    <property type="entry name" value="Mt_import_TIM15"/>
</dbReference>
<dbReference type="Pfam" id="PF05180">
    <property type="entry name" value="zf-DNL"/>
    <property type="match status" value="1"/>
</dbReference>
<protein>
    <recommendedName>
        <fullName evidence="2">DNL-type domain-containing protein</fullName>
    </recommendedName>
</protein>
<dbReference type="GO" id="GO:0051087">
    <property type="term" value="F:protein-folding chaperone binding"/>
    <property type="evidence" value="ECO:0007669"/>
    <property type="project" value="TreeGrafter"/>
</dbReference>
<gene>
    <name evidence="3" type="ORF">KP509_11G094600</name>
</gene>